<accession>A0AAF0X7E0</accession>
<evidence type="ECO:0000259" key="1">
    <source>
        <dbReference type="PROSITE" id="PS50994"/>
    </source>
</evidence>
<dbReference type="InterPro" id="IPR001584">
    <property type="entry name" value="Integrase_cat-core"/>
</dbReference>
<dbReference type="AlphaFoldDB" id="A0AAF0X7E0"/>
<evidence type="ECO:0000313" key="2">
    <source>
        <dbReference type="EMBL" id="WOH01799.1"/>
    </source>
</evidence>
<dbReference type="GO" id="GO:0015074">
    <property type="term" value="P:DNA integration"/>
    <property type="evidence" value="ECO:0007669"/>
    <property type="project" value="InterPro"/>
</dbReference>
<dbReference type="PANTHER" id="PTHR42648">
    <property type="entry name" value="TRANSPOSASE, PUTATIVE-RELATED"/>
    <property type="match status" value="1"/>
</dbReference>
<reference evidence="2" key="2">
    <citation type="submission" date="2022-03" db="EMBL/GenBank/DDBJ databases">
        <title>Draft title - Genomic analysis of global carrot germplasm unveils the trajectory of domestication and the origin of high carotenoid orange carrot.</title>
        <authorList>
            <person name="Iorizzo M."/>
            <person name="Ellison S."/>
            <person name="Senalik D."/>
            <person name="Macko-Podgorni A."/>
            <person name="Grzebelus D."/>
            <person name="Bostan H."/>
            <person name="Rolling W."/>
            <person name="Curaba J."/>
            <person name="Simon P."/>
        </authorList>
    </citation>
    <scope>NUCLEOTIDE SEQUENCE</scope>
    <source>
        <tissue evidence="2">Leaf</tissue>
    </source>
</reference>
<dbReference type="EMBL" id="CP093347">
    <property type="protein sequence ID" value="WOH01799.1"/>
    <property type="molecule type" value="Genomic_DNA"/>
</dbReference>
<dbReference type="InterPro" id="IPR012337">
    <property type="entry name" value="RNaseH-like_sf"/>
</dbReference>
<dbReference type="Proteomes" id="UP000077755">
    <property type="component" value="Chromosome 5"/>
</dbReference>
<reference evidence="2" key="1">
    <citation type="journal article" date="2016" name="Nat. Genet.">
        <title>A high-quality carrot genome assembly provides new insights into carotenoid accumulation and asterid genome evolution.</title>
        <authorList>
            <person name="Iorizzo M."/>
            <person name="Ellison S."/>
            <person name="Senalik D."/>
            <person name="Zeng P."/>
            <person name="Satapoomin P."/>
            <person name="Huang J."/>
            <person name="Bowman M."/>
            <person name="Iovene M."/>
            <person name="Sanseverino W."/>
            <person name="Cavagnaro P."/>
            <person name="Yildiz M."/>
            <person name="Macko-Podgorni A."/>
            <person name="Moranska E."/>
            <person name="Grzebelus E."/>
            <person name="Grzebelus D."/>
            <person name="Ashrafi H."/>
            <person name="Zheng Z."/>
            <person name="Cheng S."/>
            <person name="Spooner D."/>
            <person name="Van Deynze A."/>
            <person name="Simon P."/>
        </authorList>
    </citation>
    <scope>NUCLEOTIDE SEQUENCE</scope>
    <source>
        <tissue evidence="2">Leaf</tissue>
    </source>
</reference>
<evidence type="ECO:0000313" key="3">
    <source>
        <dbReference type="Proteomes" id="UP000077755"/>
    </source>
</evidence>
<dbReference type="PANTHER" id="PTHR42648:SF31">
    <property type="entry name" value="RNA-DIRECTED DNA POLYMERASE"/>
    <property type="match status" value="1"/>
</dbReference>
<dbReference type="GO" id="GO:0008270">
    <property type="term" value="F:zinc ion binding"/>
    <property type="evidence" value="ECO:0007669"/>
    <property type="project" value="InterPro"/>
</dbReference>
<dbReference type="InterPro" id="IPR036875">
    <property type="entry name" value="Znf_CCHC_sf"/>
</dbReference>
<feature type="domain" description="Integrase catalytic" evidence="1">
    <location>
        <begin position="242"/>
        <end position="401"/>
    </location>
</feature>
<dbReference type="Gene3D" id="3.30.420.10">
    <property type="entry name" value="Ribonuclease H-like superfamily/Ribonuclease H"/>
    <property type="match status" value="1"/>
</dbReference>
<dbReference type="Pfam" id="PF00665">
    <property type="entry name" value="rve"/>
    <property type="match status" value="1"/>
</dbReference>
<dbReference type="GO" id="GO:0003676">
    <property type="term" value="F:nucleic acid binding"/>
    <property type="evidence" value="ECO:0007669"/>
    <property type="project" value="InterPro"/>
</dbReference>
<sequence>MVISWILGALSKSIGRSVIYCNSAHEMWKELDERYAVSNGAQLFGLHKEISEVHQGNSKIAEYFTKLKMLWDDVDALCMVPLCTCYCDCGAPQKNAAHVLQQRVIQFLMGLNENQNFSSQGHGQTKNFKKSNVICNYCKKPGHVVDKCYRLHGFPSDFKFTKTPNKFAAQVDSGPAQQSMVPQAGSTPEITPEVYSQMLSLLKTPPSSDSQTDPSYANFAVCNVDSVIDIPCLVCAKARQTRLPFPHSQIHSTVKFQLIHVDIWGPYKVPTYNKFKYFLTIVDDFSRATWTYLLTNKGSAFDFLKTFIIMAENHFKCPIQTVRSDNALELGLSHSATSFFHSKGIIHQTSCAYTPQQNGVVERKHKHLLETARALLFQSNLPIFFGETVFSLQHISSIAFL</sequence>
<dbReference type="PROSITE" id="PS50994">
    <property type="entry name" value="INTEGRASE"/>
    <property type="match status" value="1"/>
</dbReference>
<name>A0AAF0X7E0_DAUCS</name>
<dbReference type="SUPFAM" id="SSF53098">
    <property type="entry name" value="Ribonuclease H-like"/>
    <property type="match status" value="1"/>
</dbReference>
<dbReference type="InterPro" id="IPR036397">
    <property type="entry name" value="RNaseH_sf"/>
</dbReference>
<dbReference type="SUPFAM" id="SSF57756">
    <property type="entry name" value="Retrovirus zinc finger-like domains"/>
    <property type="match status" value="1"/>
</dbReference>
<protein>
    <recommendedName>
        <fullName evidence="1">Integrase catalytic domain-containing protein</fullName>
    </recommendedName>
</protein>
<gene>
    <name evidence="2" type="ORF">DCAR_0521184</name>
</gene>
<keyword evidence="3" id="KW-1185">Reference proteome</keyword>
<dbReference type="InterPro" id="IPR039537">
    <property type="entry name" value="Retrotran_Ty1/copia-like"/>
</dbReference>
<proteinExistence type="predicted"/>
<organism evidence="2 3">
    <name type="scientific">Daucus carota subsp. sativus</name>
    <name type="common">Carrot</name>
    <dbReference type="NCBI Taxonomy" id="79200"/>
    <lineage>
        <taxon>Eukaryota</taxon>
        <taxon>Viridiplantae</taxon>
        <taxon>Streptophyta</taxon>
        <taxon>Embryophyta</taxon>
        <taxon>Tracheophyta</taxon>
        <taxon>Spermatophyta</taxon>
        <taxon>Magnoliopsida</taxon>
        <taxon>eudicotyledons</taxon>
        <taxon>Gunneridae</taxon>
        <taxon>Pentapetalae</taxon>
        <taxon>asterids</taxon>
        <taxon>campanulids</taxon>
        <taxon>Apiales</taxon>
        <taxon>Apiaceae</taxon>
        <taxon>Apioideae</taxon>
        <taxon>Scandiceae</taxon>
        <taxon>Daucinae</taxon>
        <taxon>Daucus</taxon>
        <taxon>Daucus sect. Daucus</taxon>
    </lineage>
</organism>